<dbReference type="Proteomes" id="UP001489004">
    <property type="component" value="Unassembled WGS sequence"/>
</dbReference>
<comment type="caution">
    <text evidence="2">The sequence shown here is derived from an EMBL/GenBank/DDBJ whole genome shotgun (WGS) entry which is preliminary data.</text>
</comment>
<evidence type="ECO:0000313" key="2">
    <source>
        <dbReference type="EMBL" id="KAK9807781.1"/>
    </source>
</evidence>
<keyword evidence="3" id="KW-1185">Reference proteome</keyword>
<feature type="region of interest" description="Disordered" evidence="1">
    <location>
        <begin position="37"/>
        <end position="118"/>
    </location>
</feature>
<name>A0AAW1PH34_9CHLO</name>
<reference evidence="2 3" key="1">
    <citation type="journal article" date="2024" name="Nat. Commun.">
        <title>Phylogenomics reveals the evolutionary origins of lichenization in chlorophyte algae.</title>
        <authorList>
            <person name="Puginier C."/>
            <person name="Libourel C."/>
            <person name="Otte J."/>
            <person name="Skaloud P."/>
            <person name="Haon M."/>
            <person name="Grisel S."/>
            <person name="Petersen M."/>
            <person name="Berrin J.G."/>
            <person name="Delaux P.M."/>
            <person name="Dal Grande F."/>
            <person name="Keller J."/>
        </authorList>
    </citation>
    <scope>NUCLEOTIDE SEQUENCE [LARGE SCALE GENOMIC DNA]</scope>
    <source>
        <strain evidence="2 3">SAG 2043</strain>
    </source>
</reference>
<gene>
    <name evidence="2" type="ORF">WJX72_009005</name>
</gene>
<protein>
    <submittedName>
        <fullName evidence="2">Uncharacterized protein</fullName>
    </submittedName>
</protein>
<dbReference type="EMBL" id="JALJOR010000012">
    <property type="protein sequence ID" value="KAK9807781.1"/>
    <property type="molecule type" value="Genomic_DNA"/>
</dbReference>
<accession>A0AAW1PH34</accession>
<sequence>MAGSDPKDRDLCVNSANGLYSEGAAVGAKVLFAFASSHQKMSSDSDEEVEVTPAQQKEPNPSPVKKRRGRPSNASKGIKPATQSKKRGRPAKAKAETGKAKTPPKKRGTSKPKAEKSMPVEMSMLKPKSFKGLSVVEVTETLAAHQAHDILEIIKDNQPAMMALQAMHPAALETMLDTSSYLYPELLVHVQNAR</sequence>
<organism evidence="2 3">
    <name type="scientific">[Myrmecia] bisecta</name>
    <dbReference type="NCBI Taxonomy" id="41462"/>
    <lineage>
        <taxon>Eukaryota</taxon>
        <taxon>Viridiplantae</taxon>
        <taxon>Chlorophyta</taxon>
        <taxon>core chlorophytes</taxon>
        <taxon>Trebouxiophyceae</taxon>
        <taxon>Trebouxiales</taxon>
        <taxon>Trebouxiaceae</taxon>
        <taxon>Myrmecia</taxon>
    </lineage>
</organism>
<evidence type="ECO:0000313" key="3">
    <source>
        <dbReference type="Proteomes" id="UP001489004"/>
    </source>
</evidence>
<evidence type="ECO:0000256" key="1">
    <source>
        <dbReference type="SAM" id="MobiDB-lite"/>
    </source>
</evidence>
<proteinExistence type="predicted"/>
<dbReference type="AlphaFoldDB" id="A0AAW1PH34"/>